<name>A0ABR7NBK9_9FIRM</name>
<organism evidence="4 5">
    <name type="scientific">Jingyaoa shaoxingensis</name>
    <dbReference type="NCBI Taxonomy" id="2763671"/>
    <lineage>
        <taxon>Bacteria</taxon>
        <taxon>Bacillati</taxon>
        <taxon>Bacillota</taxon>
        <taxon>Clostridia</taxon>
        <taxon>Lachnospirales</taxon>
        <taxon>Lachnospiraceae</taxon>
        <taxon>Jingyaoa</taxon>
    </lineage>
</organism>
<keyword evidence="5" id="KW-1185">Reference proteome</keyword>
<dbReference type="SMART" id="SM00954">
    <property type="entry name" value="RelA_SpoT"/>
    <property type="match status" value="1"/>
</dbReference>
<dbReference type="EMBL" id="JACRSZ010000012">
    <property type="protein sequence ID" value="MBC8573783.1"/>
    <property type="molecule type" value="Genomic_DNA"/>
</dbReference>
<feature type="coiled-coil region" evidence="2">
    <location>
        <begin position="47"/>
        <end position="77"/>
    </location>
</feature>
<evidence type="ECO:0000256" key="1">
    <source>
        <dbReference type="ARBA" id="ARBA00004976"/>
    </source>
</evidence>
<dbReference type="PANTHER" id="PTHR47837:SF2">
    <property type="entry name" value="GTP PYROPHOSPHOKINASE YWAC"/>
    <property type="match status" value="1"/>
</dbReference>
<dbReference type="RefSeq" id="WP_249309077.1">
    <property type="nucleotide sequence ID" value="NZ_JACRSZ010000012.1"/>
</dbReference>
<comment type="caution">
    <text evidence="4">The sequence shown here is derived from an EMBL/GenBank/DDBJ whole genome shotgun (WGS) entry which is preliminary data.</text>
</comment>
<dbReference type="Gene3D" id="3.30.460.10">
    <property type="entry name" value="Beta Polymerase, domain 2"/>
    <property type="match status" value="1"/>
</dbReference>
<dbReference type="InterPro" id="IPR052366">
    <property type="entry name" value="GTP_Pyrophosphokinase"/>
</dbReference>
<dbReference type="PANTHER" id="PTHR47837">
    <property type="entry name" value="GTP PYROPHOSPHOKINASE YJBM"/>
    <property type="match status" value="1"/>
</dbReference>
<evidence type="ECO:0000259" key="3">
    <source>
        <dbReference type="SMART" id="SM00954"/>
    </source>
</evidence>
<gene>
    <name evidence="4" type="ORF">H8716_11915</name>
</gene>
<dbReference type="Pfam" id="PF04607">
    <property type="entry name" value="RelA_SpoT"/>
    <property type="match status" value="1"/>
</dbReference>
<reference evidence="4 5" key="1">
    <citation type="submission" date="2020-08" db="EMBL/GenBank/DDBJ databases">
        <title>Genome public.</title>
        <authorList>
            <person name="Liu C."/>
            <person name="Sun Q."/>
        </authorList>
    </citation>
    <scope>NUCLEOTIDE SEQUENCE [LARGE SCALE GENOMIC DNA]</scope>
    <source>
        <strain evidence="4 5">NSJ-46</strain>
    </source>
</reference>
<dbReference type="Gene3D" id="1.10.287.860">
    <property type="entry name" value="Nucleotidyltransferase"/>
    <property type="match status" value="1"/>
</dbReference>
<sequence>MKIQLWREFLDPYDLAVKELITKFEHLKYEHKARGLYCPIEEVSGRVKSVSSILDKLKKKNLELEQMEQELDDIAGIRIICQFVEDIEKVVSIIRFRADMAVREEKDYITNEKTSGYRSYHMIVDYQVQTLNGPKTLKVEIQIRTMGMNFWSTIEHSLQYKYKQNIPDHIKEKLCNAADAIVVLDREMSEVRNEIMDAQNSMQIRANIVTEILLTIQNLYAVANKRDVAKIQDEFYEVYEKDNLEKLIRFHKNLDIIAEGYKAQGIEFKVWQND</sequence>
<accession>A0ABR7NBK9</accession>
<protein>
    <submittedName>
        <fullName evidence="4">GTP pyrophosphokinase family protein</fullName>
    </submittedName>
</protein>
<evidence type="ECO:0000313" key="4">
    <source>
        <dbReference type="EMBL" id="MBC8573783.1"/>
    </source>
</evidence>
<dbReference type="Proteomes" id="UP000657421">
    <property type="component" value="Unassembled WGS sequence"/>
</dbReference>
<feature type="domain" description="RelA/SpoT" evidence="3">
    <location>
        <begin position="45"/>
        <end position="166"/>
    </location>
</feature>
<dbReference type="CDD" id="cd05399">
    <property type="entry name" value="NT_Rel-Spo_like"/>
    <property type="match status" value="1"/>
</dbReference>
<dbReference type="InterPro" id="IPR043519">
    <property type="entry name" value="NT_sf"/>
</dbReference>
<keyword evidence="2" id="KW-0175">Coiled coil</keyword>
<evidence type="ECO:0000313" key="5">
    <source>
        <dbReference type="Proteomes" id="UP000657421"/>
    </source>
</evidence>
<evidence type="ECO:0000256" key="2">
    <source>
        <dbReference type="SAM" id="Coils"/>
    </source>
</evidence>
<comment type="pathway">
    <text evidence="1">Purine metabolism; ppGpp biosynthesis; ppGpp from GTP: step 1/2.</text>
</comment>
<dbReference type="SUPFAM" id="SSF81301">
    <property type="entry name" value="Nucleotidyltransferase"/>
    <property type="match status" value="1"/>
</dbReference>
<dbReference type="InterPro" id="IPR007685">
    <property type="entry name" value="RelA_SpoT"/>
</dbReference>
<proteinExistence type="predicted"/>